<reference evidence="3" key="1">
    <citation type="journal article" date="2014" name="Microb. Cell Fact.">
        <title>Exploiting Issatchenkia orientalis SD108 for succinic acid production.</title>
        <authorList>
            <person name="Xiao H."/>
            <person name="Shao Z."/>
            <person name="Jiang Y."/>
            <person name="Dole S."/>
            <person name="Zhao H."/>
        </authorList>
    </citation>
    <scope>NUCLEOTIDE SEQUENCE [LARGE SCALE GENOMIC DNA]</scope>
    <source>
        <strain evidence="3">SD108</strain>
    </source>
</reference>
<dbReference type="Proteomes" id="UP000029867">
    <property type="component" value="Unassembled WGS sequence"/>
</dbReference>
<dbReference type="HOGENOM" id="CLU_2049996_0_0_1"/>
<keyword evidence="1" id="KW-0472">Membrane</keyword>
<protein>
    <submittedName>
        <fullName evidence="2">Uncharacterized protein</fullName>
    </submittedName>
</protein>
<dbReference type="AlphaFoldDB" id="A0A099NXG8"/>
<name>A0A099NXG8_PICKU</name>
<gene>
    <name evidence="2" type="ORF">JL09_g3378</name>
</gene>
<dbReference type="EMBL" id="JQFK01000035">
    <property type="protein sequence ID" value="KGK37508.1"/>
    <property type="molecule type" value="Genomic_DNA"/>
</dbReference>
<organism evidence="2 3">
    <name type="scientific">Pichia kudriavzevii</name>
    <name type="common">Yeast</name>
    <name type="synonym">Issatchenkia orientalis</name>
    <dbReference type="NCBI Taxonomy" id="4909"/>
    <lineage>
        <taxon>Eukaryota</taxon>
        <taxon>Fungi</taxon>
        <taxon>Dikarya</taxon>
        <taxon>Ascomycota</taxon>
        <taxon>Saccharomycotina</taxon>
        <taxon>Pichiomycetes</taxon>
        <taxon>Pichiales</taxon>
        <taxon>Pichiaceae</taxon>
        <taxon>Pichia</taxon>
    </lineage>
</organism>
<feature type="transmembrane region" description="Helical" evidence="1">
    <location>
        <begin position="93"/>
        <end position="111"/>
    </location>
</feature>
<proteinExistence type="predicted"/>
<keyword evidence="1" id="KW-0812">Transmembrane</keyword>
<evidence type="ECO:0000256" key="1">
    <source>
        <dbReference type="SAM" id="Phobius"/>
    </source>
</evidence>
<comment type="caution">
    <text evidence="2">The sequence shown here is derived from an EMBL/GenBank/DDBJ whole genome shotgun (WGS) entry which is preliminary data.</text>
</comment>
<accession>A0A099NXG8</accession>
<evidence type="ECO:0000313" key="3">
    <source>
        <dbReference type="Proteomes" id="UP000029867"/>
    </source>
</evidence>
<sequence>MPIRSANIAPFSFSWFSDVFLSRIIESFSSLFENRSDIKSDLDNIASPPNHLINSSIVGIKIVEIGNYNISQSNNKHPNQAGLSDRSKSGSSYFLLLIVMFSFVILTRSTYVCIPNSVHN</sequence>
<keyword evidence="1" id="KW-1133">Transmembrane helix</keyword>
<evidence type="ECO:0000313" key="2">
    <source>
        <dbReference type="EMBL" id="KGK37508.1"/>
    </source>
</evidence>